<sequence>MKTIKRNVLVVVFMLGTLFNYANNEKDFKTTVDAKKVKVVFKDVKKGQLLTVKDKNGVQLHSETVSIQGELIKFFDVSSLNNGLYTIELNKEYLIIIKSITVKENKVTFIEDSEEIIFKPIIRNEESLVLISKINFDKKPILITLFYEGEEIFSETLKDQEIVKRAYRLDDNLKGNYKVIVYCNAKSYINEFKI</sequence>
<evidence type="ECO:0000313" key="3">
    <source>
        <dbReference type="Proteomes" id="UP000239068"/>
    </source>
</evidence>
<organism evidence="2 3">
    <name type="scientific">Polaribacter glomeratus</name>
    <dbReference type="NCBI Taxonomy" id="102"/>
    <lineage>
        <taxon>Bacteria</taxon>
        <taxon>Pseudomonadati</taxon>
        <taxon>Bacteroidota</taxon>
        <taxon>Flavobacteriia</taxon>
        <taxon>Flavobacteriales</taxon>
        <taxon>Flavobacteriaceae</taxon>
    </lineage>
</organism>
<evidence type="ECO:0008006" key="4">
    <source>
        <dbReference type="Google" id="ProtNLM"/>
    </source>
</evidence>
<reference evidence="2 3" key="1">
    <citation type="submission" date="2016-12" db="EMBL/GenBank/DDBJ databases">
        <title>Trade-off between light-utilization and light-protection in marine flavobacteria.</title>
        <authorList>
            <person name="Kumagai Y."/>
            <person name="Yoshizawa S."/>
            <person name="Kogure K."/>
            <person name="Iwasaki W."/>
        </authorList>
    </citation>
    <scope>NUCLEOTIDE SEQUENCE [LARGE SCALE GENOMIC DNA]</scope>
    <source>
        <strain evidence="2 3">ATCC 43844</strain>
    </source>
</reference>
<evidence type="ECO:0000256" key="1">
    <source>
        <dbReference type="SAM" id="SignalP"/>
    </source>
</evidence>
<accession>A0A2S7WHC4</accession>
<keyword evidence="3" id="KW-1185">Reference proteome</keyword>
<dbReference type="RefSeq" id="WP_105022324.1">
    <property type="nucleotide sequence ID" value="NZ_MSCM01000002.1"/>
</dbReference>
<evidence type="ECO:0000313" key="2">
    <source>
        <dbReference type="EMBL" id="PQJ77005.1"/>
    </source>
</evidence>
<dbReference type="EMBL" id="MSCM01000002">
    <property type="protein sequence ID" value="PQJ77005.1"/>
    <property type="molecule type" value="Genomic_DNA"/>
</dbReference>
<feature type="chain" id="PRO_5015572706" description="Secretion system C-terminal sorting domain-containing protein" evidence="1">
    <location>
        <begin position="23"/>
        <end position="194"/>
    </location>
</feature>
<feature type="signal peptide" evidence="1">
    <location>
        <begin position="1"/>
        <end position="22"/>
    </location>
</feature>
<gene>
    <name evidence="2" type="ORF">BTO16_14205</name>
</gene>
<protein>
    <recommendedName>
        <fullName evidence="4">Secretion system C-terminal sorting domain-containing protein</fullName>
    </recommendedName>
</protein>
<dbReference type="OrthoDB" id="1122048at2"/>
<comment type="caution">
    <text evidence="2">The sequence shown here is derived from an EMBL/GenBank/DDBJ whole genome shotgun (WGS) entry which is preliminary data.</text>
</comment>
<dbReference type="Proteomes" id="UP000239068">
    <property type="component" value="Unassembled WGS sequence"/>
</dbReference>
<keyword evidence="1" id="KW-0732">Signal</keyword>
<proteinExistence type="predicted"/>
<dbReference type="AlphaFoldDB" id="A0A2S7WHC4"/>
<name>A0A2S7WHC4_9FLAO</name>